<dbReference type="InterPro" id="IPR016132">
    <property type="entry name" value="Phyto_chromo_attachment"/>
</dbReference>
<feature type="domain" description="Phytochrome chromophore attachment site" evidence="10">
    <location>
        <begin position="1063"/>
        <end position="1226"/>
    </location>
</feature>
<dbReference type="PROSITE" id="PS50109">
    <property type="entry name" value="HIS_KIN"/>
    <property type="match status" value="1"/>
</dbReference>
<dbReference type="Gene3D" id="3.30.450.40">
    <property type="match status" value="4"/>
</dbReference>
<evidence type="ECO:0000256" key="6">
    <source>
        <dbReference type="ARBA" id="ARBA00022777"/>
    </source>
</evidence>
<comment type="caution">
    <text evidence="15">The sequence shown here is derived from an EMBL/GenBank/DDBJ whole genome shotgun (WGS) entry which is preliminary data.</text>
</comment>
<accession>A0A1L9QRJ4</accession>
<feature type="domain" description="PAS" evidence="13">
    <location>
        <begin position="635"/>
        <end position="690"/>
    </location>
</feature>
<dbReference type="InterPro" id="IPR029016">
    <property type="entry name" value="GAF-like_dom_sf"/>
</dbReference>
<dbReference type="CDD" id="cd17546">
    <property type="entry name" value="REC_hyHK_CKI1_RcsC-like"/>
    <property type="match status" value="1"/>
</dbReference>
<dbReference type="NCBIfam" id="TIGR00229">
    <property type="entry name" value="sensory_box"/>
    <property type="match status" value="2"/>
</dbReference>
<reference evidence="15" key="1">
    <citation type="submission" date="2016-10" db="EMBL/GenBank/DDBJ databases">
        <title>CRISPR-Cas defence system in Roseofilum reptotaenium: evidence of a bacteriophage-cyanobacterium arms race in the coral black band disease.</title>
        <authorList>
            <person name="Buerger P."/>
            <person name="Wood-Charlson E.M."/>
            <person name="Weynberg K.D."/>
            <person name="Willis B."/>
            <person name="Van Oppen M.J."/>
        </authorList>
    </citation>
    <scope>NUCLEOTIDE SEQUENCE [LARGE SCALE GENOMIC DNA]</scope>
    <source>
        <strain evidence="15">AO1-A</strain>
    </source>
</reference>
<evidence type="ECO:0000259" key="14">
    <source>
        <dbReference type="PROSITE" id="PS50113"/>
    </source>
</evidence>
<dbReference type="Gene3D" id="1.10.287.130">
    <property type="match status" value="1"/>
</dbReference>
<sequence>MIKQEPISVKPNILVVDDIPANLHLFAKMLSQEGYKVRSAVTGALAISGAKAMPPDLILLDILMPELNGYQVCSLLKADPLTQDIPIIFISALGEEIDKVRAFEVGAVDYVTKPFLKSEVLARIDYHVRASQTQQKLLTQNLRLQEEIEYRHLMEAKLERFSFHLKQIHRLDTSHYRTIEALFRDYLQTGCSILGCSVGLIGHIEEDLYVIDAVESTLDGISRCSKLDFQDTYLDWVIRRQQTITHEQPDRGSRQRKPLHLGNYTLESFIGTPIWVQDELYGVLVFGSTHDALNTLDTQAQEILELMAQGLGKWIGIRQTALKRQQAEEETQLLLKVTQAISRSPDFESALQSALEHLCEASGWSYGEAWLPSDDGRSLTLSPAWYCHKQEPPEVLGHLERFRLVCQGQTWRSGTGLLGKVWVTGKAQYVPDVPEKSPEICQHENLAALCHIQQGLWIPIFSVSAEQQQEKVVAVLVLFLSGISTLDFHHQSHQLLAFASAIASQLGTVIGQKQIEAEQRAMLMAMDDVVMVYNQEGICLKFMTNNPLFLQKPPESKLYKSLYDCLPEAQADAHLTAIRQAIATRETQTLQYHLMIGDQRIWLSAKISPLSHQTALLVVRDITPLETISTALQHSEARFRAIFEQAGIGIYITTLEGQILQTNAAFESFLNYTSQDLQHLQIKDIIHPDDYQNDPNFQNLLLGRIQSYQVEKRYIHQNGEIRWGRLTVSSIQDKDEIQFIFGMVEDITETHKIEWALKESERRYRELIEVQKDVLICRWKPNTELTFVNQYFCHFFNHNAEDLIGKKLNSWLVDAQSVEEVEENILELLTTLNPKSWEYKYCSGTGEHRWLRWTNQPIVDHWGTLVDIQAFGVDITAHKQRELGLKLIAEGIASATGNEFFNSCTQYLANLLQVKYALLAKVSDPKLRKVNILAFWNSTEVEKIDDFETLDAPCDQILSGESVYYRDKLQEKFGNHPLISRLKAKSYLGLPLRNTHQEIIGYLAILDTKALEIDAQRQVILEIFSARAEAELERKISEDKLEKIAQKERSIAKILAQMQPLLDLDQILKSTTHEIRNLFNSDRVAFYKLNPDWSGQFIADSVASEWTSIIDIRDRSSGSSELINDESCAVKFWIDTPSQYPHPLRLIGLDIPPYPHYQYLSITDIYQAGFQVEYLKFLEKIQARSYLIIPLFSSQKLWGLLGIYQNKHPRQWQEDEIQVAMYIAHQISLGIQQLQLVDQIQTKSEELKIAKDHADASNRAKSSFLAKMSHEFRTPLNAILGFAQVMGRDGSLSSIQQEQLKIINQSGEHLLNLINDVLQMSKIESGKISLNYTHFDLLKSVEKLKNILQLKARLKGLELNIKVEDSVSQYIYGDEKKLGQVLLNLVDNGIKFTHQGSVTLEVMLSDTLASDPNQHNLRFSVADTGIGIAPENIEVLFKPFVQSKGLTLISDSGHNDQEGTGLGLAISQHFVELMGGQLKVNSTVGIGSTFFFEIPLQLGQAESIISIRPLQAIIGLAPDQPVHRILVVDDEQDQCLLMLHLLSHVGFEVRTAQNGKEAIAIWQSWQPHLILMDMRMPVLNGLDATHQIKATIQGQATVVMALTAHAFQDDREQVLAAGCDDFISKPFQGDMLLEKIAHHLGVRYLYETCSLESTVEPMDTKLTSPTIASIGDLPWPTLSSESLWALHQHAIEADHESILDLTSEIQDVQISQWLMTRVNNFEFERICEAIAPFLTSK</sequence>
<dbReference type="InterPro" id="IPR004358">
    <property type="entry name" value="Sig_transdc_His_kin-like_C"/>
</dbReference>
<dbReference type="SMART" id="SM00065">
    <property type="entry name" value="GAF"/>
    <property type="match status" value="4"/>
</dbReference>
<dbReference type="InterPro" id="IPR005467">
    <property type="entry name" value="His_kinase_dom"/>
</dbReference>
<dbReference type="Gene3D" id="3.30.565.10">
    <property type="entry name" value="Histidine kinase-like ATPase, C-terminal domain"/>
    <property type="match status" value="1"/>
</dbReference>
<dbReference type="Pfam" id="PF08448">
    <property type="entry name" value="PAS_4"/>
    <property type="match status" value="1"/>
</dbReference>
<feature type="domain" description="PAC" evidence="14">
    <location>
        <begin position="835"/>
        <end position="887"/>
    </location>
</feature>
<dbReference type="PANTHER" id="PTHR45339:SF1">
    <property type="entry name" value="HYBRID SIGNAL TRANSDUCTION HISTIDINE KINASE J"/>
    <property type="match status" value="1"/>
</dbReference>
<evidence type="ECO:0000256" key="7">
    <source>
        <dbReference type="ARBA" id="ARBA00023012"/>
    </source>
</evidence>
<dbReference type="InterPro" id="IPR013656">
    <property type="entry name" value="PAS_4"/>
</dbReference>
<dbReference type="InterPro" id="IPR001610">
    <property type="entry name" value="PAC"/>
</dbReference>
<dbReference type="SUPFAM" id="SSF47384">
    <property type="entry name" value="Homodimeric domain of signal transducing histidine kinase"/>
    <property type="match status" value="1"/>
</dbReference>
<dbReference type="PROSITE" id="PS50046">
    <property type="entry name" value="PHYTOCHROME_2"/>
    <property type="match status" value="1"/>
</dbReference>
<name>A0A1L9QRJ4_9CYAN</name>
<dbReference type="InterPro" id="IPR003018">
    <property type="entry name" value="GAF"/>
</dbReference>
<dbReference type="InterPro" id="IPR013655">
    <property type="entry name" value="PAS_fold_3"/>
</dbReference>
<dbReference type="Pfam" id="PF13185">
    <property type="entry name" value="GAF_2"/>
    <property type="match status" value="2"/>
</dbReference>
<evidence type="ECO:0000313" key="15">
    <source>
        <dbReference type="EMBL" id="OJJ25325.1"/>
    </source>
</evidence>
<evidence type="ECO:0000256" key="5">
    <source>
        <dbReference type="ARBA" id="ARBA00022679"/>
    </source>
</evidence>
<dbReference type="Pfam" id="PF00072">
    <property type="entry name" value="Response_reg"/>
    <property type="match status" value="2"/>
</dbReference>
<dbReference type="InterPro" id="IPR035965">
    <property type="entry name" value="PAS-like_dom_sf"/>
</dbReference>
<dbReference type="SUPFAM" id="SSF55781">
    <property type="entry name" value="GAF domain-like"/>
    <property type="match status" value="4"/>
</dbReference>
<feature type="domain" description="Histidine kinase" evidence="11">
    <location>
        <begin position="1267"/>
        <end position="1498"/>
    </location>
</feature>
<dbReference type="InterPro" id="IPR011006">
    <property type="entry name" value="CheY-like_superfamily"/>
</dbReference>
<dbReference type="EC" id="2.7.13.3" evidence="3"/>
<dbReference type="InterPro" id="IPR036097">
    <property type="entry name" value="HisK_dim/P_sf"/>
</dbReference>
<evidence type="ECO:0000256" key="2">
    <source>
        <dbReference type="ARBA" id="ARBA00006402"/>
    </source>
</evidence>
<dbReference type="InterPro" id="IPR003661">
    <property type="entry name" value="HisK_dim/P_dom"/>
</dbReference>
<dbReference type="InterPro" id="IPR000014">
    <property type="entry name" value="PAS"/>
</dbReference>
<dbReference type="CDD" id="cd16922">
    <property type="entry name" value="HATPase_EvgS-ArcB-TorS-like"/>
    <property type="match status" value="1"/>
</dbReference>
<evidence type="ECO:0000313" key="16">
    <source>
        <dbReference type="Proteomes" id="UP000183940"/>
    </source>
</evidence>
<dbReference type="CDD" id="cd00082">
    <property type="entry name" value="HisKA"/>
    <property type="match status" value="1"/>
</dbReference>
<dbReference type="GO" id="GO:0006355">
    <property type="term" value="P:regulation of DNA-templated transcription"/>
    <property type="evidence" value="ECO:0007669"/>
    <property type="project" value="InterPro"/>
</dbReference>
<feature type="domain" description="Response regulatory" evidence="12">
    <location>
        <begin position="12"/>
        <end position="128"/>
    </location>
</feature>
<dbReference type="SUPFAM" id="SSF52172">
    <property type="entry name" value="CheY-like"/>
    <property type="match status" value="2"/>
</dbReference>
<dbReference type="Pfam" id="PF02518">
    <property type="entry name" value="HATPase_c"/>
    <property type="match status" value="1"/>
</dbReference>
<feature type="modified residue" description="4-aspartylphosphate" evidence="9">
    <location>
        <position position="61"/>
    </location>
</feature>
<dbReference type="FunFam" id="3.30.565.10:FF:000010">
    <property type="entry name" value="Sensor histidine kinase RcsC"/>
    <property type="match status" value="1"/>
</dbReference>
<protein>
    <recommendedName>
        <fullName evidence="8">Circadian input-output histidine kinase CikA</fullName>
        <ecNumber evidence="3">2.7.13.3</ecNumber>
    </recommendedName>
</protein>
<dbReference type="Proteomes" id="UP000183940">
    <property type="component" value="Unassembled WGS sequence"/>
</dbReference>
<dbReference type="SMART" id="SM00091">
    <property type="entry name" value="PAS"/>
    <property type="match status" value="3"/>
</dbReference>
<dbReference type="PANTHER" id="PTHR45339">
    <property type="entry name" value="HYBRID SIGNAL TRANSDUCTION HISTIDINE KINASE J"/>
    <property type="match status" value="1"/>
</dbReference>
<dbReference type="EMBL" id="MLAW01000018">
    <property type="protein sequence ID" value="OJJ25325.1"/>
    <property type="molecule type" value="Genomic_DNA"/>
</dbReference>
<evidence type="ECO:0000256" key="4">
    <source>
        <dbReference type="ARBA" id="ARBA00022553"/>
    </source>
</evidence>
<dbReference type="CDD" id="cd19920">
    <property type="entry name" value="REC_PA4781-like"/>
    <property type="match status" value="1"/>
</dbReference>
<dbReference type="GO" id="GO:0000155">
    <property type="term" value="F:phosphorelay sensor kinase activity"/>
    <property type="evidence" value="ECO:0007669"/>
    <property type="project" value="InterPro"/>
</dbReference>
<keyword evidence="5" id="KW-0808">Transferase</keyword>
<keyword evidence="6" id="KW-0418">Kinase</keyword>
<dbReference type="PROSITE" id="PS50113">
    <property type="entry name" value="PAC"/>
    <property type="match status" value="2"/>
</dbReference>
<dbReference type="CDD" id="cd00130">
    <property type="entry name" value="PAS"/>
    <property type="match status" value="2"/>
</dbReference>
<dbReference type="PRINTS" id="PR00344">
    <property type="entry name" value="BCTRLSENSOR"/>
</dbReference>
<comment type="catalytic activity">
    <reaction evidence="1">
        <text>ATP + protein L-histidine = ADP + protein N-phospho-L-histidine.</text>
        <dbReference type="EC" id="2.7.13.3"/>
    </reaction>
</comment>
<feature type="domain" description="PAC" evidence="14">
    <location>
        <begin position="708"/>
        <end position="759"/>
    </location>
</feature>
<dbReference type="Pfam" id="PF01590">
    <property type="entry name" value="GAF"/>
    <property type="match status" value="2"/>
</dbReference>
<proteinExistence type="inferred from homology"/>
<evidence type="ECO:0000259" key="10">
    <source>
        <dbReference type="PROSITE" id="PS50046"/>
    </source>
</evidence>
<dbReference type="STRING" id="1925591.BI308_11910"/>
<organism evidence="15 16">
    <name type="scientific">Roseofilum reptotaenium AO1-A</name>
    <dbReference type="NCBI Taxonomy" id="1925591"/>
    <lineage>
        <taxon>Bacteria</taxon>
        <taxon>Bacillati</taxon>
        <taxon>Cyanobacteriota</taxon>
        <taxon>Cyanophyceae</taxon>
        <taxon>Desertifilales</taxon>
        <taxon>Desertifilaceae</taxon>
        <taxon>Roseofilum</taxon>
    </lineage>
</organism>
<dbReference type="Pfam" id="PF08447">
    <property type="entry name" value="PAS_3"/>
    <property type="match status" value="1"/>
</dbReference>
<dbReference type="Pfam" id="PF00512">
    <property type="entry name" value="HisKA"/>
    <property type="match status" value="1"/>
</dbReference>
<evidence type="ECO:0000259" key="13">
    <source>
        <dbReference type="PROSITE" id="PS50112"/>
    </source>
</evidence>
<evidence type="ECO:0000256" key="8">
    <source>
        <dbReference type="ARBA" id="ARBA00074306"/>
    </source>
</evidence>
<evidence type="ECO:0000256" key="9">
    <source>
        <dbReference type="PROSITE-ProRule" id="PRU00169"/>
    </source>
</evidence>
<dbReference type="SMART" id="SM00086">
    <property type="entry name" value="PAC"/>
    <property type="match status" value="2"/>
</dbReference>
<dbReference type="SMART" id="SM00388">
    <property type="entry name" value="HisKA"/>
    <property type="match status" value="1"/>
</dbReference>
<dbReference type="SMART" id="SM00387">
    <property type="entry name" value="HATPase_c"/>
    <property type="match status" value="1"/>
</dbReference>
<evidence type="ECO:0000256" key="1">
    <source>
        <dbReference type="ARBA" id="ARBA00000085"/>
    </source>
</evidence>
<dbReference type="InterPro" id="IPR000700">
    <property type="entry name" value="PAS-assoc_C"/>
</dbReference>
<dbReference type="InterPro" id="IPR013767">
    <property type="entry name" value="PAS_fold"/>
</dbReference>
<dbReference type="Gene3D" id="3.30.450.20">
    <property type="entry name" value="PAS domain"/>
    <property type="match status" value="3"/>
</dbReference>
<keyword evidence="16" id="KW-1185">Reference proteome</keyword>
<dbReference type="InterPro" id="IPR003594">
    <property type="entry name" value="HATPase_dom"/>
</dbReference>
<keyword evidence="4 9" id="KW-0597">Phosphoprotein</keyword>
<dbReference type="PROSITE" id="PS50112">
    <property type="entry name" value="PAS"/>
    <property type="match status" value="1"/>
</dbReference>
<dbReference type="Pfam" id="PF00989">
    <property type="entry name" value="PAS"/>
    <property type="match status" value="1"/>
</dbReference>
<evidence type="ECO:0000259" key="11">
    <source>
        <dbReference type="PROSITE" id="PS50109"/>
    </source>
</evidence>
<dbReference type="SUPFAM" id="SSF55874">
    <property type="entry name" value="ATPase domain of HSP90 chaperone/DNA topoisomerase II/histidine kinase"/>
    <property type="match status" value="1"/>
</dbReference>
<comment type="similarity">
    <text evidence="2">In the N-terminal section; belongs to the phytochrome family.</text>
</comment>
<feature type="domain" description="Response regulatory" evidence="12">
    <location>
        <begin position="1524"/>
        <end position="1640"/>
    </location>
</feature>
<gene>
    <name evidence="15" type="ORF">BI308_11910</name>
</gene>
<evidence type="ECO:0000256" key="3">
    <source>
        <dbReference type="ARBA" id="ARBA00012438"/>
    </source>
</evidence>
<dbReference type="SMART" id="SM00448">
    <property type="entry name" value="REC"/>
    <property type="match status" value="2"/>
</dbReference>
<dbReference type="Gene3D" id="3.40.50.2300">
    <property type="match status" value="2"/>
</dbReference>
<feature type="modified residue" description="4-aspartylphosphate" evidence="9">
    <location>
        <position position="1573"/>
    </location>
</feature>
<dbReference type="PROSITE" id="PS50110">
    <property type="entry name" value="RESPONSE_REGULATORY"/>
    <property type="match status" value="2"/>
</dbReference>
<dbReference type="InterPro" id="IPR036890">
    <property type="entry name" value="HATPase_C_sf"/>
</dbReference>
<dbReference type="InterPro" id="IPR001789">
    <property type="entry name" value="Sig_transdc_resp-reg_receiver"/>
</dbReference>
<keyword evidence="7" id="KW-0902">Two-component regulatory system</keyword>
<evidence type="ECO:0000259" key="12">
    <source>
        <dbReference type="PROSITE" id="PS50110"/>
    </source>
</evidence>
<dbReference type="SUPFAM" id="SSF55785">
    <property type="entry name" value="PYP-like sensor domain (PAS domain)"/>
    <property type="match status" value="3"/>
</dbReference>